<dbReference type="AlphaFoldDB" id="A0A378TU13"/>
<organism evidence="2 3">
    <name type="scientific">Moraxella lacunata</name>
    <dbReference type="NCBI Taxonomy" id="477"/>
    <lineage>
        <taxon>Bacteria</taxon>
        <taxon>Pseudomonadati</taxon>
        <taxon>Pseudomonadota</taxon>
        <taxon>Gammaproteobacteria</taxon>
        <taxon>Moraxellales</taxon>
        <taxon>Moraxellaceae</taxon>
        <taxon>Moraxella</taxon>
    </lineage>
</organism>
<gene>
    <name evidence="2" type="ORF">NCTC10359_02760</name>
</gene>
<evidence type="ECO:0000256" key="1">
    <source>
        <dbReference type="SAM" id="Phobius"/>
    </source>
</evidence>
<proteinExistence type="predicted"/>
<dbReference type="RefSeq" id="WP_115008524.1">
    <property type="nucleotide sequence ID" value="NZ_UGQU01000004.1"/>
</dbReference>
<dbReference type="Proteomes" id="UP000254437">
    <property type="component" value="Unassembled WGS sequence"/>
</dbReference>
<sequence>MQSKATYFICALIAIGVGLFGGWFAFNKYSLHNRYPSEGKIAEAYPTSDHYTETRKRFGIRSYDTDLAFTADGGQTIHLKNANISKDELAILQTGKPIEREYLPDDPQNTARAKGDMMGIRIGLALMLVGLGIGIYYMMIALAKAKPDNPSD</sequence>
<keyword evidence="1" id="KW-1133">Transmembrane helix</keyword>
<feature type="transmembrane region" description="Helical" evidence="1">
    <location>
        <begin position="122"/>
        <end position="143"/>
    </location>
</feature>
<dbReference type="EMBL" id="UGQU01000004">
    <property type="protein sequence ID" value="STZ64308.1"/>
    <property type="molecule type" value="Genomic_DNA"/>
</dbReference>
<keyword evidence="1" id="KW-0472">Membrane</keyword>
<evidence type="ECO:0008006" key="4">
    <source>
        <dbReference type="Google" id="ProtNLM"/>
    </source>
</evidence>
<reference evidence="2 3" key="1">
    <citation type="submission" date="2018-06" db="EMBL/GenBank/DDBJ databases">
        <authorList>
            <consortium name="Pathogen Informatics"/>
            <person name="Doyle S."/>
        </authorList>
    </citation>
    <scope>NUCLEOTIDE SEQUENCE [LARGE SCALE GENOMIC DNA]</scope>
    <source>
        <strain evidence="2 3">NCTC10359</strain>
    </source>
</reference>
<feature type="transmembrane region" description="Helical" evidence="1">
    <location>
        <begin position="6"/>
        <end position="26"/>
    </location>
</feature>
<evidence type="ECO:0000313" key="3">
    <source>
        <dbReference type="Proteomes" id="UP000254437"/>
    </source>
</evidence>
<protein>
    <recommendedName>
        <fullName evidence="4">DUF3592 domain-containing protein</fullName>
    </recommendedName>
</protein>
<accession>A0A378TU13</accession>
<evidence type="ECO:0000313" key="2">
    <source>
        <dbReference type="EMBL" id="STZ64308.1"/>
    </source>
</evidence>
<name>A0A378TU13_MORLA</name>
<keyword evidence="1" id="KW-0812">Transmembrane</keyword>